<evidence type="ECO:0000259" key="1">
    <source>
        <dbReference type="Pfam" id="PF22768"/>
    </source>
</evidence>
<organism evidence="2 3">
    <name type="scientific">Streptomyces himastatinicus ATCC 53653</name>
    <dbReference type="NCBI Taxonomy" id="457427"/>
    <lineage>
        <taxon>Bacteria</taxon>
        <taxon>Bacillati</taxon>
        <taxon>Actinomycetota</taxon>
        <taxon>Actinomycetes</taxon>
        <taxon>Kitasatosporales</taxon>
        <taxon>Streptomycetaceae</taxon>
        <taxon>Streptomyces</taxon>
        <taxon>Streptomyces violaceusniger group</taxon>
    </lineage>
</organism>
<keyword evidence="3" id="KW-1185">Reference proteome</keyword>
<gene>
    <name evidence="2" type="ORF">SSOG_09107</name>
</gene>
<dbReference type="Pfam" id="PF22768">
    <property type="entry name" value="SPP1_Dit"/>
    <property type="match status" value="1"/>
</dbReference>
<dbReference type="InterPro" id="IPR054738">
    <property type="entry name" value="Siphovirus-type_tail_C"/>
</dbReference>
<dbReference type="RefSeq" id="WP_009721190.1">
    <property type="nucleotide sequence ID" value="NZ_GG657755.1"/>
</dbReference>
<sequence>MSTPIELVDWQHELGGVLIGEGTDVQIRAIEGLGQPPLRTSDVEPPSEDGLWLGRDYYSGRVVRIDAAIRISGQPAAVLDQLAALQATPDTLAVRGYGGTTMDLRLKLPGRGARTVRGRLRKLEPDLTKMIHGFAPLDIEFTAADYLYYADQPEGITLTLGLISTGGFRAPVSAPIHVDGDGGPEGRRGRIDVSGTAPTWPVIRINGPCANPSVTHVDTGRTITVLTTLAAGEWLEIDTRPGWRTVLRNNGSTAPTSPYSRLDQFQLPPGSSELTWTATDNTNTCSLAVSWWPAYKAL</sequence>
<feature type="domain" description="Siphovirus-type tail component C-terminal" evidence="1">
    <location>
        <begin position="195"/>
        <end position="283"/>
    </location>
</feature>
<accession>D9WWW5</accession>
<dbReference type="STRING" id="457427.SSOG_09107"/>
<reference evidence="2 3" key="1">
    <citation type="submission" date="2009-02" db="EMBL/GenBank/DDBJ databases">
        <title>Annotation of Streptomyces hygroscopicus strain ATCC 53653.</title>
        <authorList>
            <consortium name="The Broad Institute Genome Sequencing Platform"/>
            <consortium name="Broad Institute Microbial Sequencing Center"/>
            <person name="Fischbach M."/>
            <person name="Godfrey P."/>
            <person name="Ward D."/>
            <person name="Young S."/>
            <person name="Zeng Q."/>
            <person name="Koehrsen M."/>
            <person name="Alvarado L."/>
            <person name="Berlin A.M."/>
            <person name="Bochicchio J."/>
            <person name="Borenstein D."/>
            <person name="Chapman S.B."/>
            <person name="Chen Z."/>
            <person name="Engels R."/>
            <person name="Freedman E."/>
            <person name="Gellesch M."/>
            <person name="Goldberg J."/>
            <person name="Griggs A."/>
            <person name="Gujja S."/>
            <person name="Heilman E.R."/>
            <person name="Heiman D.I."/>
            <person name="Hepburn T.A."/>
            <person name="Howarth C."/>
            <person name="Jen D."/>
            <person name="Larson L."/>
            <person name="Lewis B."/>
            <person name="Mehta T."/>
            <person name="Park D."/>
            <person name="Pearson M."/>
            <person name="Richards J."/>
            <person name="Roberts A."/>
            <person name="Saif S."/>
            <person name="Shea T.D."/>
            <person name="Shenoy N."/>
            <person name="Sisk P."/>
            <person name="Stolte C."/>
            <person name="Sykes S.N."/>
            <person name="Thomson T."/>
            <person name="Walk T."/>
            <person name="White J."/>
            <person name="Yandava C."/>
            <person name="Straight P."/>
            <person name="Clardy J."/>
            <person name="Hung D."/>
            <person name="Kolter R."/>
            <person name="Mekalanos J."/>
            <person name="Walker S."/>
            <person name="Walsh C.T."/>
            <person name="Wieland-Brown L.C."/>
            <person name="Haas B."/>
            <person name="Nusbaum C."/>
            <person name="Birren B."/>
        </authorList>
    </citation>
    <scope>NUCLEOTIDE SEQUENCE [LARGE SCALE GENOMIC DNA]</scope>
    <source>
        <strain evidence="2 3">ATCC 53653</strain>
    </source>
</reference>
<dbReference type="EMBL" id="GG657755">
    <property type="protein sequence ID" value="EFL29393.1"/>
    <property type="molecule type" value="Genomic_DNA"/>
</dbReference>
<protein>
    <submittedName>
        <fullName evidence="2">Putative mucin-2</fullName>
    </submittedName>
</protein>
<evidence type="ECO:0000313" key="3">
    <source>
        <dbReference type="Proteomes" id="UP000003963"/>
    </source>
</evidence>
<dbReference type="OrthoDB" id="3985590at2"/>
<dbReference type="Gene3D" id="2.60.120.860">
    <property type="match status" value="1"/>
</dbReference>
<evidence type="ECO:0000313" key="2">
    <source>
        <dbReference type="EMBL" id="EFL29393.1"/>
    </source>
</evidence>
<dbReference type="AlphaFoldDB" id="D9WWW5"/>
<proteinExistence type="predicted"/>
<name>D9WWW5_9ACTN</name>
<dbReference type="HOGENOM" id="CLU_943089_0_0_11"/>
<dbReference type="Proteomes" id="UP000003963">
    <property type="component" value="Unassembled WGS sequence"/>
</dbReference>